<dbReference type="AlphaFoldDB" id="A0A1N7S4E5"/>
<proteinExistence type="predicted"/>
<sequence length="56" mass="6380">MQLPELVGRRLSQRTLDQRSPLETSLWVLRHSSATVSQDSRFLTARHNNKGTHPIG</sequence>
<dbReference type="EMBL" id="CYGY02000031">
    <property type="protein sequence ID" value="SIT42215.1"/>
    <property type="molecule type" value="Genomic_DNA"/>
</dbReference>
<accession>A0A1N7S4E5</accession>
<reference evidence="1" key="1">
    <citation type="submission" date="2016-12" db="EMBL/GenBank/DDBJ databases">
        <authorList>
            <person name="Moulin L."/>
        </authorList>
    </citation>
    <scope>NUCLEOTIDE SEQUENCE [LARGE SCALE GENOMIC DNA]</scope>
    <source>
        <strain evidence="1">STM 7183</strain>
    </source>
</reference>
<name>A0A1N7S4E5_9BURK</name>
<protein>
    <submittedName>
        <fullName evidence="1">Uncharacterized protein</fullName>
    </submittedName>
</protein>
<evidence type="ECO:0000313" key="1">
    <source>
        <dbReference type="EMBL" id="SIT42215.1"/>
    </source>
</evidence>
<dbReference type="Proteomes" id="UP000195569">
    <property type="component" value="Unassembled WGS sequence"/>
</dbReference>
<gene>
    <name evidence="1" type="ORF">BN2476_310110</name>
</gene>
<evidence type="ECO:0000313" key="2">
    <source>
        <dbReference type="Proteomes" id="UP000195569"/>
    </source>
</evidence>
<comment type="caution">
    <text evidence="1">The sequence shown here is derived from an EMBL/GenBank/DDBJ whole genome shotgun (WGS) entry which is preliminary data.</text>
</comment>
<organism evidence="1 2">
    <name type="scientific">Paraburkholderia piptadeniae</name>
    <dbReference type="NCBI Taxonomy" id="1701573"/>
    <lineage>
        <taxon>Bacteria</taxon>
        <taxon>Pseudomonadati</taxon>
        <taxon>Pseudomonadota</taxon>
        <taxon>Betaproteobacteria</taxon>
        <taxon>Burkholderiales</taxon>
        <taxon>Burkholderiaceae</taxon>
        <taxon>Paraburkholderia</taxon>
    </lineage>
</organism>
<keyword evidence="2" id="KW-1185">Reference proteome</keyword>